<evidence type="ECO:0000313" key="3">
    <source>
        <dbReference type="EnsemblPlants" id="Pp3c10_13383V3.1"/>
    </source>
</evidence>
<dbReference type="Proteomes" id="UP000006727">
    <property type="component" value="Chromosome 10"/>
</dbReference>
<dbReference type="Gramene" id="Pp3c10_13383V3.1">
    <property type="protein sequence ID" value="Pp3c10_13383V3.1"/>
    <property type="gene ID" value="Pp3c10_13383"/>
</dbReference>
<feature type="region of interest" description="Disordered" evidence="1">
    <location>
        <begin position="1"/>
        <end position="27"/>
    </location>
</feature>
<evidence type="ECO:0000313" key="2">
    <source>
        <dbReference type="EMBL" id="PNR46719.1"/>
    </source>
</evidence>
<evidence type="ECO:0000313" key="4">
    <source>
        <dbReference type="Proteomes" id="UP000006727"/>
    </source>
</evidence>
<dbReference type="PaxDb" id="3218-PP1S141_135V6.1"/>
<reference evidence="3" key="3">
    <citation type="submission" date="2020-12" db="UniProtKB">
        <authorList>
            <consortium name="EnsemblPlants"/>
        </authorList>
    </citation>
    <scope>IDENTIFICATION</scope>
</reference>
<reference evidence="2 4" key="1">
    <citation type="journal article" date="2008" name="Science">
        <title>The Physcomitrella genome reveals evolutionary insights into the conquest of land by plants.</title>
        <authorList>
            <person name="Rensing S."/>
            <person name="Lang D."/>
            <person name="Zimmer A."/>
            <person name="Terry A."/>
            <person name="Salamov A."/>
            <person name="Shapiro H."/>
            <person name="Nishiyama T."/>
            <person name="Perroud P.-F."/>
            <person name="Lindquist E."/>
            <person name="Kamisugi Y."/>
            <person name="Tanahashi T."/>
            <person name="Sakakibara K."/>
            <person name="Fujita T."/>
            <person name="Oishi K."/>
            <person name="Shin-I T."/>
            <person name="Kuroki Y."/>
            <person name="Toyoda A."/>
            <person name="Suzuki Y."/>
            <person name="Hashimoto A."/>
            <person name="Yamaguchi K."/>
            <person name="Sugano A."/>
            <person name="Kohara Y."/>
            <person name="Fujiyama A."/>
            <person name="Anterola A."/>
            <person name="Aoki S."/>
            <person name="Ashton N."/>
            <person name="Barbazuk W.B."/>
            <person name="Barker E."/>
            <person name="Bennetzen J."/>
            <person name="Bezanilla M."/>
            <person name="Blankenship R."/>
            <person name="Cho S.H."/>
            <person name="Dutcher S."/>
            <person name="Estelle M."/>
            <person name="Fawcett J.A."/>
            <person name="Gundlach H."/>
            <person name="Hanada K."/>
            <person name="Heyl A."/>
            <person name="Hicks K.A."/>
            <person name="Hugh J."/>
            <person name="Lohr M."/>
            <person name="Mayer K."/>
            <person name="Melkozernov A."/>
            <person name="Murata T."/>
            <person name="Nelson D."/>
            <person name="Pils B."/>
            <person name="Prigge M."/>
            <person name="Reiss B."/>
            <person name="Renner T."/>
            <person name="Rombauts S."/>
            <person name="Rushton P."/>
            <person name="Sanderfoot A."/>
            <person name="Schween G."/>
            <person name="Shiu S.-H."/>
            <person name="Stueber K."/>
            <person name="Theodoulou F.L."/>
            <person name="Tu H."/>
            <person name="Van de Peer Y."/>
            <person name="Verrier P.J."/>
            <person name="Waters E."/>
            <person name="Wood A."/>
            <person name="Yang L."/>
            <person name="Cove D."/>
            <person name="Cuming A."/>
            <person name="Hasebe M."/>
            <person name="Lucas S."/>
            <person name="Mishler D.B."/>
            <person name="Reski R."/>
            <person name="Grigoriev I."/>
            <person name="Quatrano R.S."/>
            <person name="Boore J.L."/>
        </authorList>
    </citation>
    <scope>NUCLEOTIDE SEQUENCE [LARGE SCALE GENOMIC DNA]</scope>
    <source>
        <strain evidence="3 4">cv. Gransden 2004</strain>
    </source>
</reference>
<dbReference type="AlphaFoldDB" id="A0A2K1JYW2"/>
<feature type="region of interest" description="Disordered" evidence="1">
    <location>
        <begin position="146"/>
        <end position="183"/>
    </location>
</feature>
<name>A0A2K1JYW2_PHYPA</name>
<sequence length="310" mass="33990">MPKPLRTVSTMVSKKHQLPATSPGPSAKKGFCRGKDAVMPFSLTTCCIGGSARSRSVVEGARSGRSWWPELGSGRKSMWVPSSGPLHMDVAAEPDLLEPDMEQANNVQSRQDQDARIKVDEDDFSFDNPMAAAFVFQEDMCQRRADARGPAEIHSSHNSVISTPNTDDLQLSNNHHHSEDVSSSGGKVSYICLDGEEQIVVLDVLDSIGLSSRVVSSFTPGALSRCLLGMGKSERFSVDLQRGLIIDRSQRPRTSDVRLEIKSENSLSCSILAPCLPFSHKSPKHVPRFNKRMYPVKDRSPLTTSLPVSR</sequence>
<proteinExistence type="predicted"/>
<evidence type="ECO:0000256" key="1">
    <source>
        <dbReference type="SAM" id="MobiDB-lite"/>
    </source>
</evidence>
<dbReference type="RefSeq" id="XP_024386738.1">
    <property type="nucleotide sequence ID" value="XM_024530970.2"/>
</dbReference>
<dbReference type="EnsemblPlants" id="Pp3c10_13383V3.1">
    <property type="protein sequence ID" value="Pp3c10_13383V3.1"/>
    <property type="gene ID" value="Pp3c10_13383"/>
</dbReference>
<dbReference type="GeneID" id="112287688"/>
<dbReference type="OrthoDB" id="10449211at2759"/>
<dbReference type="EMBL" id="ABEU02000010">
    <property type="protein sequence ID" value="PNR46719.1"/>
    <property type="molecule type" value="Genomic_DNA"/>
</dbReference>
<keyword evidence="4" id="KW-1185">Reference proteome</keyword>
<reference evidence="2 4" key="2">
    <citation type="journal article" date="2018" name="Plant J.">
        <title>The Physcomitrella patens chromosome-scale assembly reveals moss genome structure and evolution.</title>
        <authorList>
            <person name="Lang D."/>
            <person name="Ullrich K.K."/>
            <person name="Murat F."/>
            <person name="Fuchs J."/>
            <person name="Jenkins J."/>
            <person name="Haas F.B."/>
            <person name="Piednoel M."/>
            <person name="Gundlach H."/>
            <person name="Van Bel M."/>
            <person name="Meyberg R."/>
            <person name="Vives C."/>
            <person name="Morata J."/>
            <person name="Symeonidi A."/>
            <person name="Hiss M."/>
            <person name="Muchero W."/>
            <person name="Kamisugi Y."/>
            <person name="Saleh O."/>
            <person name="Blanc G."/>
            <person name="Decker E.L."/>
            <person name="van Gessel N."/>
            <person name="Grimwood J."/>
            <person name="Hayes R.D."/>
            <person name="Graham S.W."/>
            <person name="Gunter L.E."/>
            <person name="McDaniel S.F."/>
            <person name="Hoernstein S.N.W."/>
            <person name="Larsson A."/>
            <person name="Li F.W."/>
            <person name="Perroud P.F."/>
            <person name="Phillips J."/>
            <person name="Ranjan P."/>
            <person name="Rokshar D.S."/>
            <person name="Rothfels C.J."/>
            <person name="Schneider L."/>
            <person name="Shu S."/>
            <person name="Stevenson D.W."/>
            <person name="Thummler F."/>
            <person name="Tillich M."/>
            <person name="Villarreal Aguilar J.C."/>
            <person name="Widiez T."/>
            <person name="Wong G.K."/>
            <person name="Wymore A."/>
            <person name="Zhang Y."/>
            <person name="Zimmer A.D."/>
            <person name="Quatrano R.S."/>
            <person name="Mayer K.F.X."/>
            <person name="Goodstein D."/>
            <person name="Casacuberta J.M."/>
            <person name="Vandepoele K."/>
            <person name="Reski R."/>
            <person name="Cuming A.C."/>
            <person name="Tuskan G.A."/>
            <person name="Maumus F."/>
            <person name="Salse J."/>
            <person name="Schmutz J."/>
            <person name="Rensing S.A."/>
        </authorList>
    </citation>
    <scope>NUCLEOTIDE SEQUENCE [LARGE SCALE GENOMIC DNA]</scope>
    <source>
        <strain evidence="3 4">cv. Gransden 2004</strain>
    </source>
</reference>
<feature type="compositionally biased region" description="Polar residues" evidence="1">
    <location>
        <begin position="156"/>
        <end position="173"/>
    </location>
</feature>
<protein>
    <submittedName>
        <fullName evidence="2 3">Uncharacterized protein</fullName>
    </submittedName>
</protein>
<feature type="compositionally biased region" description="Basic and acidic residues" evidence="1">
    <location>
        <begin position="146"/>
        <end position="155"/>
    </location>
</feature>
<gene>
    <name evidence="3" type="primary">LOC112287688</name>
    <name evidence="2" type="ORF">PHYPA_013839</name>
</gene>
<organism evidence="2">
    <name type="scientific">Physcomitrium patens</name>
    <name type="common">Spreading-leaved earth moss</name>
    <name type="synonym">Physcomitrella patens</name>
    <dbReference type="NCBI Taxonomy" id="3218"/>
    <lineage>
        <taxon>Eukaryota</taxon>
        <taxon>Viridiplantae</taxon>
        <taxon>Streptophyta</taxon>
        <taxon>Embryophyta</taxon>
        <taxon>Bryophyta</taxon>
        <taxon>Bryophytina</taxon>
        <taxon>Bryopsida</taxon>
        <taxon>Funariidae</taxon>
        <taxon>Funariales</taxon>
        <taxon>Funariaceae</taxon>
        <taxon>Physcomitrium</taxon>
    </lineage>
</organism>
<accession>A0A2K1JYW2</accession>